<dbReference type="AlphaFoldDB" id="K1JBA4"/>
<dbReference type="PATRIC" id="fig|1073377.4.peg.1156"/>
<evidence type="ECO:0000313" key="2">
    <source>
        <dbReference type="Proteomes" id="UP000005149"/>
    </source>
</evidence>
<proteinExistence type="predicted"/>
<evidence type="ECO:0000313" key="1">
    <source>
        <dbReference type="EMBL" id="EKB28880.1"/>
    </source>
</evidence>
<organism evidence="1 2">
    <name type="scientific">Aeromonas dhakensis</name>
    <dbReference type="NCBI Taxonomy" id="196024"/>
    <lineage>
        <taxon>Bacteria</taxon>
        <taxon>Pseudomonadati</taxon>
        <taxon>Pseudomonadota</taxon>
        <taxon>Gammaproteobacteria</taxon>
        <taxon>Aeromonadales</taxon>
        <taxon>Aeromonadaceae</taxon>
        <taxon>Aeromonas</taxon>
    </lineage>
</organism>
<gene>
    <name evidence="1" type="ORF">HMPREF1171_01131</name>
</gene>
<dbReference type="EMBL" id="AGWR01000012">
    <property type="protein sequence ID" value="EKB28880.1"/>
    <property type="molecule type" value="Genomic_DNA"/>
</dbReference>
<keyword evidence="2" id="KW-1185">Reference proteome</keyword>
<dbReference type="Pfam" id="PF18985">
    <property type="entry name" value="DUF5718"/>
    <property type="match status" value="1"/>
</dbReference>
<dbReference type="HOGENOM" id="CLU_063790_0_0_6"/>
<dbReference type="InterPro" id="IPR043776">
    <property type="entry name" value="DUF5718"/>
</dbReference>
<name>K1JBA4_9GAMM</name>
<dbReference type="Proteomes" id="UP000005149">
    <property type="component" value="Unassembled WGS sequence"/>
</dbReference>
<accession>K1JBA4</accession>
<protein>
    <submittedName>
        <fullName evidence="1">Uncharacterized protein</fullName>
    </submittedName>
</protein>
<comment type="caution">
    <text evidence="1">The sequence shown here is derived from an EMBL/GenBank/DDBJ whole genome shotgun (WGS) entry which is preliminary data.</text>
</comment>
<sequence length="339" mass="36886">MAVVHKIAERPAKVRAGAQDGACRLGEGRALCFNPRHVCGSRPVSGRCLRFGKMQVSKMQVTAESKFIGLGVAGNFAGHLEQAGEASDFVAVVVRDTSAPKALFPFYVPGHPGQLGVFPLSGDAIFLPEAAVSGDEKVQIEPEVALWCELEYAGEQVVAIHPRAFGAYNDCSIRRPNARKISEKKNWGEESKGLAPALLPLSHFAAGCELDDYRIACYLERDGELHPYGVDSAAVDYSYFHGQLLTWAIDKFNHQQDEGPAEHIQGLLAQAGRPAHALISIGATRYTPFGETHFLRPGDTACVLLYPASRYDEAAIREAIRARRFGPDMSVLLQAVKTR</sequence>
<reference evidence="1 2" key="1">
    <citation type="submission" date="2012-06" db="EMBL/GenBank/DDBJ databases">
        <title>The Genome Sequence of Aeromonas hydrophila SSU.</title>
        <authorList>
            <consortium name="The Broad Institute Genome Sequencing Platform"/>
            <person name="Earl A."/>
            <person name="Ward D."/>
            <person name="Feldgarden M."/>
            <person name="Gevers D."/>
            <person name="Chopra A."/>
            <person name="Walker B."/>
            <person name="Young S.K."/>
            <person name="Zeng Q."/>
            <person name="Gargeya S."/>
            <person name="Fitzgerald M."/>
            <person name="Haas B."/>
            <person name="Abouelleil A."/>
            <person name="Alvarado L."/>
            <person name="Arachchi H.M."/>
            <person name="Berlin A.M."/>
            <person name="Chapman S.B."/>
            <person name="Goldberg J."/>
            <person name="Griggs A."/>
            <person name="Gujja S."/>
            <person name="Hansen M."/>
            <person name="Howarth C."/>
            <person name="Imamovic A."/>
            <person name="Larimer J."/>
            <person name="McCowan C."/>
            <person name="Montmayeur A."/>
            <person name="Murphy C."/>
            <person name="Neiman D."/>
            <person name="Pearson M."/>
            <person name="Priest M."/>
            <person name="Roberts A."/>
            <person name="Saif S."/>
            <person name="Shea T."/>
            <person name="Sisk P."/>
            <person name="Sykes S."/>
            <person name="Wortman J."/>
            <person name="Nusbaum C."/>
            <person name="Birren B."/>
        </authorList>
    </citation>
    <scope>NUCLEOTIDE SEQUENCE [LARGE SCALE GENOMIC DNA]</scope>
    <source>
        <strain evidence="1 2">SSU</strain>
    </source>
</reference>